<dbReference type="OrthoDB" id="158573at2"/>
<dbReference type="SUPFAM" id="SSF51735">
    <property type="entry name" value="NAD(P)-binding Rossmann-fold domains"/>
    <property type="match status" value="1"/>
</dbReference>
<evidence type="ECO:0000259" key="3">
    <source>
        <dbReference type="SMART" id="SM00822"/>
    </source>
</evidence>
<evidence type="ECO:0000313" key="5">
    <source>
        <dbReference type="Proteomes" id="UP000462152"/>
    </source>
</evidence>
<comment type="caution">
    <text evidence="4">The sequence shown here is derived from an EMBL/GenBank/DDBJ whole genome shotgun (WGS) entry which is preliminary data.</text>
</comment>
<dbReference type="InterPro" id="IPR036291">
    <property type="entry name" value="NAD(P)-bd_dom_sf"/>
</dbReference>
<keyword evidence="2" id="KW-0560">Oxidoreductase</keyword>
<organism evidence="4 5">
    <name type="scientific">Rothia koreensis</name>
    <dbReference type="NCBI Taxonomy" id="592378"/>
    <lineage>
        <taxon>Bacteria</taxon>
        <taxon>Bacillati</taxon>
        <taxon>Actinomycetota</taxon>
        <taxon>Actinomycetes</taxon>
        <taxon>Micrococcales</taxon>
        <taxon>Micrococcaceae</taxon>
        <taxon>Rothia</taxon>
    </lineage>
</organism>
<protein>
    <submittedName>
        <fullName evidence="4">SDR family NAD(P)-dependent oxidoreductase</fullName>
    </submittedName>
</protein>
<dbReference type="PANTHER" id="PTHR44196:SF1">
    <property type="entry name" value="DEHYDROGENASE_REDUCTASE SDR FAMILY MEMBER 7B"/>
    <property type="match status" value="1"/>
</dbReference>
<gene>
    <name evidence="4" type="ORF">GMA10_09210</name>
</gene>
<dbReference type="GO" id="GO:0016491">
    <property type="term" value="F:oxidoreductase activity"/>
    <property type="evidence" value="ECO:0007669"/>
    <property type="project" value="UniProtKB-KW"/>
</dbReference>
<name>A0A7K1LK20_9MICC</name>
<dbReference type="Proteomes" id="UP000462152">
    <property type="component" value="Unassembled WGS sequence"/>
</dbReference>
<dbReference type="SMART" id="SM00822">
    <property type="entry name" value="PKS_KR"/>
    <property type="match status" value="1"/>
</dbReference>
<dbReference type="AlphaFoldDB" id="A0A7K1LK20"/>
<dbReference type="PRINTS" id="PR00081">
    <property type="entry name" value="GDHRDH"/>
</dbReference>
<feature type="domain" description="Ketoreductase" evidence="3">
    <location>
        <begin position="29"/>
        <end position="205"/>
    </location>
</feature>
<reference evidence="4 5" key="1">
    <citation type="submission" date="2019-12" db="EMBL/GenBank/DDBJ databases">
        <authorList>
            <person name="Li J."/>
            <person name="Shi Y."/>
            <person name="Xu G."/>
            <person name="Xiao D."/>
            <person name="Ran X."/>
        </authorList>
    </citation>
    <scope>NUCLEOTIDE SEQUENCE [LARGE SCALE GENOMIC DNA]</scope>
    <source>
        <strain evidence="4 5">JCM 15915</strain>
    </source>
</reference>
<accession>A0A7K1LK20</accession>
<dbReference type="EMBL" id="WOGT01000005">
    <property type="protein sequence ID" value="MUN55383.1"/>
    <property type="molecule type" value="Genomic_DNA"/>
</dbReference>
<dbReference type="Pfam" id="PF00106">
    <property type="entry name" value="adh_short"/>
    <property type="match status" value="1"/>
</dbReference>
<evidence type="ECO:0000313" key="4">
    <source>
        <dbReference type="EMBL" id="MUN55383.1"/>
    </source>
</evidence>
<dbReference type="InterPro" id="IPR002347">
    <property type="entry name" value="SDR_fam"/>
</dbReference>
<dbReference type="Gene3D" id="3.40.50.720">
    <property type="entry name" value="NAD(P)-binding Rossmann-like Domain"/>
    <property type="match status" value="1"/>
</dbReference>
<dbReference type="PANTHER" id="PTHR44196">
    <property type="entry name" value="DEHYDROGENASE/REDUCTASE SDR FAMILY MEMBER 7B"/>
    <property type="match status" value="1"/>
</dbReference>
<evidence type="ECO:0000256" key="1">
    <source>
        <dbReference type="ARBA" id="ARBA00006484"/>
    </source>
</evidence>
<comment type="similarity">
    <text evidence="1">Belongs to the short-chain dehydrogenases/reductases (SDR) family.</text>
</comment>
<proteinExistence type="inferred from homology"/>
<sequence length="256" mass="27471">MNDSTVTPNTVSESLERIRDLTASHENHPVVVVTGASGGIGSDVAQDLSRDRFVVAIGRNREKLAELAESGGPEGGIVPLVMDLNDVDAIAGVLNLLPRVDALVNAAAVAPRFTLEDARPADWQDAFRTNVTAPAEVTRAVLPQLRESQGTVVFLGSGASRGSNQYNVIYSATKHALQATADGFRKQVAEDGVRVATVAPGPTDTKMVQWDDDYPKSEPPQFIEPSTVARSIRHVIDAPTDTQITEVWVRPRVEAK</sequence>
<dbReference type="GO" id="GO:0016020">
    <property type="term" value="C:membrane"/>
    <property type="evidence" value="ECO:0007669"/>
    <property type="project" value="TreeGrafter"/>
</dbReference>
<evidence type="ECO:0000256" key="2">
    <source>
        <dbReference type="ARBA" id="ARBA00023002"/>
    </source>
</evidence>
<keyword evidence="5" id="KW-1185">Reference proteome</keyword>
<dbReference type="RefSeq" id="WP_129316141.1">
    <property type="nucleotide sequence ID" value="NZ_NOIQ01000018.1"/>
</dbReference>
<dbReference type="InterPro" id="IPR057326">
    <property type="entry name" value="KR_dom"/>
</dbReference>